<feature type="transmembrane region" description="Helical" evidence="6">
    <location>
        <begin position="310"/>
        <end position="333"/>
    </location>
</feature>
<comment type="caution">
    <text evidence="8">The sequence shown here is derived from an EMBL/GenBank/DDBJ whole genome shotgun (WGS) entry which is preliminary data.</text>
</comment>
<dbReference type="Proteomes" id="UP001501746">
    <property type="component" value="Unassembled WGS sequence"/>
</dbReference>
<dbReference type="PROSITE" id="PS50847">
    <property type="entry name" value="GRAM_POS_ANCHORING"/>
    <property type="match status" value="1"/>
</dbReference>
<dbReference type="InterPro" id="IPR019931">
    <property type="entry name" value="LPXTG_anchor"/>
</dbReference>
<feature type="region of interest" description="Disordered" evidence="5">
    <location>
        <begin position="269"/>
        <end position="300"/>
    </location>
</feature>
<evidence type="ECO:0000256" key="2">
    <source>
        <dbReference type="ARBA" id="ARBA00022525"/>
    </source>
</evidence>
<keyword evidence="4" id="KW-0572">Peptidoglycan-anchor</keyword>
<keyword evidence="9" id="KW-1185">Reference proteome</keyword>
<keyword evidence="1" id="KW-0134">Cell wall</keyword>
<keyword evidence="6" id="KW-1133">Transmembrane helix</keyword>
<keyword evidence="2" id="KW-0964">Secreted</keyword>
<evidence type="ECO:0000256" key="3">
    <source>
        <dbReference type="ARBA" id="ARBA00022729"/>
    </source>
</evidence>
<feature type="domain" description="Gram-positive cocci surface proteins LPxTG" evidence="7">
    <location>
        <begin position="305"/>
        <end position="340"/>
    </location>
</feature>
<dbReference type="EMBL" id="BAAANK010000008">
    <property type="protein sequence ID" value="GAA1841960.1"/>
    <property type="molecule type" value="Genomic_DNA"/>
</dbReference>
<organism evidence="8 9">
    <name type="scientific">Agromyces salentinus</name>
    <dbReference type="NCBI Taxonomy" id="269421"/>
    <lineage>
        <taxon>Bacteria</taxon>
        <taxon>Bacillati</taxon>
        <taxon>Actinomycetota</taxon>
        <taxon>Actinomycetes</taxon>
        <taxon>Micrococcales</taxon>
        <taxon>Microbacteriaceae</taxon>
        <taxon>Agromyces</taxon>
    </lineage>
</organism>
<protein>
    <recommendedName>
        <fullName evidence="7">Gram-positive cocci surface proteins LPxTG domain-containing protein</fullName>
    </recommendedName>
</protein>
<evidence type="ECO:0000256" key="6">
    <source>
        <dbReference type="SAM" id="Phobius"/>
    </source>
</evidence>
<evidence type="ECO:0000313" key="9">
    <source>
        <dbReference type="Proteomes" id="UP001501746"/>
    </source>
</evidence>
<evidence type="ECO:0000313" key="8">
    <source>
        <dbReference type="EMBL" id="GAA1841960.1"/>
    </source>
</evidence>
<evidence type="ECO:0000256" key="1">
    <source>
        <dbReference type="ARBA" id="ARBA00022512"/>
    </source>
</evidence>
<gene>
    <name evidence="8" type="ORF">GCM10009750_30300</name>
</gene>
<evidence type="ECO:0000259" key="7">
    <source>
        <dbReference type="PROSITE" id="PS50847"/>
    </source>
</evidence>
<evidence type="ECO:0000256" key="5">
    <source>
        <dbReference type="SAM" id="MobiDB-lite"/>
    </source>
</evidence>
<proteinExistence type="predicted"/>
<accession>A0ABP4Z788</accession>
<keyword evidence="6" id="KW-0472">Membrane</keyword>
<keyword evidence="6" id="KW-0812">Transmembrane</keyword>
<name>A0ABP4Z788_9MICO</name>
<reference evidence="9" key="1">
    <citation type="journal article" date="2019" name="Int. J. Syst. Evol. Microbiol.">
        <title>The Global Catalogue of Microorganisms (GCM) 10K type strain sequencing project: providing services to taxonomists for standard genome sequencing and annotation.</title>
        <authorList>
            <consortium name="The Broad Institute Genomics Platform"/>
            <consortium name="The Broad Institute Genome Sequencing Center for Infectious Disease"/>
            <person name="Wu L."/>
            <person name="Ma J."/>
        </authorList>
    </citation>
    <scope>NUCLEOTIDE SEQUENCE [LARGE SCALE GENOMIC DNA]</scope>
    <source>
        <strain evidence="9">JCM 14323</strain>
    </source>
</reference>
<keyword evidence="3" id="KW-0732">Signal</keyword>
<evidence type="ECO:0000256" key="4">
    <source>
        <dbReference type="ARBA" id="ARBA00023088"/>
    </source>
</evidence>
<sequence>MIELVGEPTFTDACGPDNEELVVPESTDTIEWSSVETDGVITVTATAKPGSTFEGGTAATWSYVINDEPCIVELVGAPTFSDVCGPDNETLVVPEDTETVDWSQSESEGVVTVVAAPKPGFAFGGGVATTWEFALDDADCIAPTLTGSVATGECVADAPWIFYDIQLTDPDQQSTSTTASIVLTDGVNSETIELGELVDGALSGKLLWPGASVAADGVTPTGWPGWEQLADGTWYESDGNFAWTRGDIDATIEVNPDLAVELSYPPATPDCADGPTIVPTDGGDGDGSGTPGGDGESTTASGVGLASTGFAGTTIAIVAGLVVLAGVAFMVIARARRKRA</sequence>
<feature type="compositionally biased region" description="Gly residues" evidence="5">
    <location>
        <begin position="285"/>
        <end position="295"/>
    </location>
</feature>